<dbReference type="Gene3D" id="3.10.450.50">
    <property type="match status" value="1"/>
</dbReference>
<comment type="caution">
    <text evidence="2">The sequence shown here is derived from an EMBL/GenBank/DDBJ whole genome shotgun (WGS) entry which is preliminary data.</text>
</comment>
<name>A0A9X3N8E1_9ACTN</name>
<dbReference type="EMBL" id="JAPDDP010000025">
    <property type="protein sequence ID" value="MDA0181688.1"/>
    <property type="molecule type" value="Genomic_DNA"/>
</dbReference>
<dbReference type="AlphaFoldDB" id="A0A9X3N8E1"/>
<organism evidence="2 3">
    <name type="scientific">Solirubrobacter phytolaccae</name>
    <dbReference type="NCBI Taxonomy" id="1404360"/>
    <lineage>
        <taxon>Bacteria</taxon>
        <taxon>Bacillati</taxon>
        <taxon>Actinomycetota</taxon>
        <taxon>Thermoleophilia</taxon>
        <taxon>Solirubrobacterales</taxon>
        <taxon>Solirubrobacteraceae</taxon>
        <taxon>Solirubrobacter</taxon>
    </lineage>
</organism>
<proteinExistence type="predicted"/>
<accession>A0A9X3N8E1</accession>
<sequence>MTSLKSDTDTFISGIFADIDAKNAEGFASRLSENARMRIGSQDPIFGPAAVVEGLSGFFQMIKALQHETVEVWEDGDTLIVESEVTYTRLDDSQITVPAVSILRRGPERIDDYRIFIDLGPVFA</sequence>
<dbReference type="Proteomes" id="UP001147653">
    <property type="component" value="Unassembled WGS sequence"/>
</dbReference>
<dbReference type="Pfam" id="PF12680">
    <property type="entry name" value="SnoaL_2"/>
    <property type="match status" value="1"/>
</dbReference>
<keyword evidence="3" id="KW-1185">Reference proteome</keyword>
<reference evidence="2" key="1">
    <citation type="submission" date="2022-10" db="EMBL/GenBank/DDBJ databases">
        <title>The WGS of Solirubrobacter phytolaccae KCTC 29190.</title>
        <authorList>
            <person name="Jiang Z."/>
        </authorList>
    </citation>
    <scope>NUCLEOTIDE SEQUENCE</scope>
    <source>
        <strain evidence="2">KCTC 29190</strain>
    </source>
</reference>
<evidence type="ECO:0000313" key="3">
    <source>
        <dbReference type="Proteomes" id="UP001147653"/>
    </source>
</evidence>
<gene>
    <name evidence="2" type="ORF">OJ997_15385</name>
</gene>
<dbReference type="SUPFAM" id="SSF54427">
    <property type="entry name" value="NTF2-like"/>
    <property type="match status" value="1"/>
</dbReference>
<dbReference type="InterPro" id="IPR032710">
    <property type="entry name" value="NTF2-like_dom_sf"/>
</dbReference>
<evidence type="ECO:0000259" key="1">
    <source>
        <dbReference type="Pfam" id="PF12680"/>
    </source>
</evidence>
<evidence type="ECO:0000313" key="2">
    <source>
        <dbReference type="EMBL" id="MDA0181688.1"/>
    </source>
</evidence>
<protein>
    <submittedName>
        <fullName evidence="2">Nuclear transport factor 2 family protein</fullName>
    </submittedName>
</protein>
<dbReference type="RefSeq" id="WP_270026037.1">
    <property type="nucleotide sequence ID" value="NZ_JAPDDP010000025.1"/>
</dbReference>
<dbReference type="InterPro" id="IPR037401">
    <property type="entry name" value="SnoaL-like"/>
</dbReference>
<feature type="domain" description="SnoaL-like" evidence="1">
    <location>
        <begin position="16"/>
        <end position="105"/>
    </location>
</feature>